<gene>
    <name evidence="2" type="ORF">PgNI_10785</name>
</gene>
<proteinExistence type="predicted"/>
<keyword evidence="1" id="KW-1185">Reference proteome</keyword>
<dbReference type="GeneID" id="41965664"/>
<dbReference type="KEGG" id="pgri:PgNI_10785"/>
<name>A0A6P8AZR7_PYRGI</name>
<reference evidence="2" key="3">
    <citation type="submission" date="2025-08" db="UniProtKB">
        <authorList>
            <consortium name="RefSeq"/>
        </authorList>
    </citation>
    <scope>IDENTIFICATION</scope>
    <source>
        <strain evidence="2">NI907</strain>
    </source>
</reference>
<evidence type="ECO:0000313" key="2">
    <source>
        <dbReference type="RefSeq" id="XP_030980387.1"/>
    </source>
</evidence>
<dbReference type="Proteomes" id="UP000515153">
    <property type="component" value="Chromosome VII"/>
</dbReference>
<sequence>CGEWGTALELRKGDRRRRRRLLRHEYWRWQGPTKAMTGTMVKKNQILRTNLKVFWWMSREIFLAGLTAEKRVMVSVLVF</sequence>
<reference evidence="2" key="2">
    <citation type="submission" date="2019-10" db="EMBL/GenBank/DDBJ databases">
        <authorList>
            <consortium name="NCBI Genome Project"/>
        </authorList>
    </citation>
    <scope>NUCLEOTIDE SEQUENCE</scope>
    <source>
        <strain evidence="2">NI907</strain>
    </source>
</reference>
<accession>A0A6P8AZR7</accession>
<feature type="non-terminal residue" evidence="2">
    <location>
        <position position="1"/>
    </location>
</feature>
<protein>
    <submittedName>
        <fullName evidence="2">Uncharacterized protein</fullName>
    </submittedName>
</protein>
<dbReference type="AlphaFoldDB" id="A0A6P8AZR7"/>
<organism evidence="1 2">
    <name type="scientific">Pyricularia grisea</name>
    <name type="common">Crabgrass-specific blast fungus</name>
    <name type="synonym">Magnaporthe grisea</name>
    <dbReference type="NCBI Taxonomy" id="148305"/>
    <lineage>
        <taxon>Eukaryota</taxon>
        <taxon>Fungi</taxon>
        <taxon>Dikarya</taxon>
        <taxon>Ascomycota</taxon>
        <taxon>Pezizomycotina</taxon>
        <taxon>Sordariomycetes</taxon>
        <taxon>Sordariomycetidae</taxon>
        <taxon>Magnaporthales</taxon>
        <taxon>Pyriculariaceae</taxon>
        <taxon>Pyricularia</taxon>
    </lineage>
</organism>
<reference evidence="1 2" key="1">
    <citation type="journal article" date="2019" name="Mol. Biol. Evol.">
        <title>Blast fungal genomes show frequent chromosomal changes, gene gains and losses, and effector gene turnover.</title>
        <authorList>
            <person name="Gomez Luciano L.B."/>
            <person name="Jason Tsai I."/>
            <person name="Chuma I."/>
            <person name="Tosa Y."/>
            <person name="Chen Y.H."/>
            <person name="Li J.Y."/>
            <person name="Li M.Y."/>
            <person name="Jade Lu M.Y."/>
            <person name="Nakayashiki H."/>
            <person name="Li W.H."/>
        </authorList>
    </citation>
    <scope>NUCLEOTIDE SEQUENCE [LARGE SCALE GENOMIC DNA]</scope>
    <source>
        <strain evidence="1 2">NI907</strain>
    </source>
</reference>
<dbReference type="RefSeq" id="XP_030980387.1">
    <property type="nucleotide sequence ID" value="XM_031130758.1"/>
</dbReference>
<evidence type="ECO:0000313" key="1">
    <source>
        <dbReference type="Proteomes" id="UP000515153"/>
    </source>
</evidence>